<dbReference type="Gene3D" id="3.40.190.10">
    <property type="entry name" value="Periplasmic binding protein-like II"/>
    <property type="match status" value="2"/>
</dbReference>
<evidence type="ECO:0000313" key="8">
    <source>
        <dbReference type="Proteomes" id="UP000252085"/>
    </source>
</evidence>
<protein>
    <recommendedName>
        <fullName evidence="6">LysR substrate-binding domain-containing protein</fullName>
    </recommendedName>
</protein>
<dbReference type="AlphaFoldDB" id="A0A367R1T5"/>
<gene>
    <name evidence="7" type="ORF">A6769_35115</name>
</gene>
<dbReference type="GO" id="GO:0032993">
    <property type="term" value="C:protein-DNA complex"/>
    <property type="evidence" value="ECO:0007669"/>
    <property type="project" value="TreeGrafter"/>
</dbReference>
<dbReference type="Proteomes" id="UP000252085">
    <property type="component" value="Unassembled WGS sequence"/>
</dbReference>
<feature type="transmembrane region" description="Helical" evidence="5">
    <location>
        <begin position="15"/>
        <end position="34"/>
    </location>
</feature>
<dbReference type="GO" id="GO:0003700">
    <property type="term" value="F:DNA-binding transcription factor activity"/>
    <property type="evidence" value="ECO:0007669"/>
    <property type="project" value="TreeGrafter"/>
</dbReference>
<dbReference type="PANTHER" id="PTHR30346">
    <property type="entry name" value="TRANSCRIPTIONAL DUAL REGULATOR HCAR-RELATED"/>
    <property type="match status" value="1"/>
</dbReference>
<keyword evidence="5" id="KW-0472">Membrane</keyword>
<keyword evidence="5" id="KW-0812">Transmembrane</keyword>
<name>A0A367R1T5_NOSPU</name>
<dbReference type="PANTHER" id="PTHR30346:SF0">
    <property type="entry name" value="HCA OPERON TRANSCRIPTIONAL ACTIVATOR HCAR"/>
    <property type="match status" value="1"/>
</dbReference>
<evidence type="ECO:0000256" key="4">
    <source>
        <dbReference type="ARBA" id="ARBA00023163"/>
    </source>
</evidence>
<reference evidence="7 8" key="1">
    <citation type="submission" date="2016-04" db="EMBL/GenBank/DDBJ databases">
        <authorList>
            <person name="Evans L.H."/>
            <person name="Alamgir A."/>
            <person name="Owens N."/>
            <person name="Weber N.D."/>
            <person name="Virtaneva K."/>
            <person name="Barbian K."/>
            <person name="Babar A."/>
            <person name="Rosenke K."/>
        </authorList>
    </citation>
    <scope>NUCLEOTIDE SEQUENCE [LARGE SCALE GENOMIC DNA]</scope>
    <source>
        <strain evidence="7">NIES-2108</strain>
    </source>
</reference>
<comment type="caution">
    <text evidence="7">The sequence shown here is derived from an EMBL/GenBank/DDBJ whole genome shotgun (WGS) entry which is preliminary data.</text>
</comment>
<proteinExistence type="inferred from homology"/>
<keyword evidence="4" id="KW-0804">Transcription</keyword>
<keyword evidence="3" id="KW-0238">DNA-binding</keyword>
<keyword evidence="5" id="KW-1133">Transmembrane helix</keyword>
<accession>A0A367R1T5</accession>
<comment type="similarity">
    <text evidence="1">Belongs to the LysR transcriptional regulatory family.</text>
</comment>
<dbReference type="Pfam" id="PF03466">
    <property type="entry name" value="LysR_substrate"/>
    <property type="match status" value="1"/>
</dbReference>
<evidence type="ECO:0000256" key="1">
    <source>
        <dbReference type="ARBA" id="ARBA00009437"/>
    </source>
</evidence>
<sequence>MCQQIGFVPKVTQEATLMLTILSLVAGGLGISLLPANVQTIERKGVVYRRIQEQTPMLKIVAAWRSDNLSTVLSEFLAACRLIQ</sequence>
<dbReference type="EMBL" id="LXQE01000195">
    <property type="protein sequence ID" value="RCJ29881.1"/>
    <property type="molecule type" value="Genomic_DNA"/>
</dbReference>
<dbReference type="CDD" id="cd08414">
    <property type="entry name" value="PBP2_LTTR_aromatics_like"/>
    <property type="match status" value="1"/>
</dbReference>
<dbReference type="InterPro" id="IPR005119">
    <property type="entry name" value="LysR_subst-bd"/>
</dbReference>
<feature type="domain" description="LysR substrate-binding" evidence="6">
    <location>
        <begin position="1"/>
        <end position="81"/>
    </location>
</feature>
<evidence type="ECO:0000256" key="5">
    <source>
        <dbReference type="SAM" id="Phobius"/>
    </source>
</evidence>
<organism evidence="7 8">
    <name type="scientific">Nostoc punctiforme NIES-2108</name>
    <dbReference type="NCBI Taxonomy" id="1356359"/>
    <lineage>
        <taxon>Bacteria</taxon>
        <taxon>Bacillati</taxon>
        <taxon>Cyanobacteriota</taxon>
        <taxon>Cyanophyceae</taxon>
        <taxon>Nostocales</taxon>
        <taxon>Nostocaceae</taxon>
        <taxon>Nostoc</taxon>
    </lineage>
</organism>
<evidence type="ECO:0000259" key="6">
    <source>
        <dbReference type="Pfam" id="PF03466"/>
    </source>
</evidence>
<evidence type="ECO:0000256" key="2">
    <source>
        <dbReference type="ARBA" id="ARBA00023015"/>
    </source>
</evidence>
<keyword evidence="2" id="KW-0805">Transcription regulation</keyword>
<evidence type="ECO:0000256" key="3">
    <source>
        <dbReference type="ARBA" id="ARBA00023125"/>
    </source>
</evidence>
<dbReference type="GO" id="GO:0003677">
    <property type="term" value="F:DNA binding"/>
    <property type="evidence" value="ECO:0007669"/>
    <property type="project" value="UniProtKB-KW"/>
</dbReference>
<dbReference type="SUPFAM" id="SSF53850">
    <property type="entry name" value="Periplasmic binding protein-like II"/>
    <property type="match status" value="1"/>
</dbReference>
<evidence type="ECO:0000313" key="7">
    <source>
        <dbReference type="EMBL" id="RCJ29881.1"/>
    </source>
</evidence>